<evidence type="ECO:0000259" key="2">
    <source>
        <dbReference type="PROSITE" id="PS50263"/>
    </source>
</evidence>
<keyword evidence="3" id="KW-0378">Hydrolase</keyword>
<evidence type="ECO:0000313" key="3">
    <source>
        <dbReference type="EMBL" id="GGO82240.1"/>
    </source>
</evidence>
<dbReference type="EMBL" id="BMMS01000003">
    <property type="protein sequence ID" value="GGO82240.1"/>
    <property type="molecule type" value="Genomic_DNA"/>
</dbReference>
<dbReference type="Pfam" id="PF00795">
    <property type="entry name" value="CN_hydrolase"/>
    <property type="match status" value="1"/>
</dbReference>
<evidence type="ECO:0000313" key="4">
    <source>
        <dbReference type="Proteomes" id="UP000641932"/>
    </source>
</evidence>
<comment type="caution">
    <text evidence="3">The sequence shown here is derived from an EMBL/GenBank/DDBJ whole genome shotgun (WGS) entry which is preliminary data.</text>
</comment>
<reference evidence="3" key="2">
    <citation type="submission" date="2020-09" db="EMBL/GenBank/DDBJ databases">
        <authorList>
            <person name="Sun Q."/>
            <person name="Zhou Y."/>
        </authorList>
    </citation>
    <scope>NUCLEOTIDE SEQUENCE</scope>
    <source>
        <strain evidence="3">CGMCC 4.7201</strain>
    </source>
</reference>
<dbReference type="Gene3D" id="3.60.110.10">
    <property type="entry name" value="Carbon-nitrogen hydrolase"/>
    <property type="match status" value="1"/>
</dbReference>
<dbReference type="PROSITE" id="PS01227">
    <property type="entry name" value="UPF0012"/>
    <property type="match status" value="1"/>
</dbReference>
<dbReference type="InterPro" id="IPR044083">
    <property type="entry name" value="RamA-like"/>
</dbReference>
<dbReference type="RefSeq" id="WP_189130133.1">
    <property type="nucleotide sequence ID" value="NZ_BMMS01000003.1"/>
</dbReference>
<dbReference type="PROSITE" id="PS50263">
    <property type="entry name" value="CN_HYDROLASE"/>
    <property type="match status" value="1"/>
</dbReference>
<organism evidence="3 4">
    <name type="scientific">Wenjunlia tyrosinilytica</name>
    <dbReference type="NCBI Taxonomy" id="1544741"/>
    <lineage>
        <taxon>Bacteria</taxon>
        <taxon>Bacillati</taxon>
        <taxon>Actinomycetota</taxon>
        <taxon>Actinomycetes</taxon>
        <taxon>Kitasatosporales</taxon>
        <taxon>Streptomycetaceae</taxon>
        <taxon>Wenjunlia</taxon>
    </lineage>
</organism>
<dbReference type="SUPFAM" id="SSF56317">
    <property type="entry name" value="Carbon-nitrogen hydrolase"/>
    <property type="match status" value="1"/>
</dbReference>
<dbReference type="CDD" id="cd07576">
    <property type="entry name" value="R-amidase_like"/>
    <property type="match status" value="1"/>
</dbReference>
<dbReference type="InterPro" id="IPR036526">
    <property type="entry name" value="C-N_Hydrolase_sf"/>
</dbReference>
<dbReference type="GO" id="GO:0016787">
    <property type="term" value="F:hydrolase activity"/>
    <property type="evidence" value="ECO:0007669"/>
    <property type="project" value="UniProtKB-KW"/>
</dbReference>
<dbReference type="AlphaFoldDB" id="A0A917ZFW2"/>
<protein>
    <submittedName>
        <fullName evidence="3">Hydrolase</fullName>
    </submittedName>
</protein>
<keyword evidence="4" id="KW-1185">Reference proteome</keyword>
<feature type="domain" description="CN hydrolase" evidence="2">
    <location>
        <begin position="4"/>
        <end position="240"/>
    </location>
</feature>
<dbReference type="Proteomes" id="UP000641932">
    <property type="component" value="Unassembled WGS sequence"/>
</dbReference>
<dbReference type="PANTHER" id="PTHR23088">
    <property type="entry name" value="NITRILASE-RELATED"/>
    <property type="match status" value="1"/>
</dbReference>
<dbReference type="InterPro" id="IPR003010">
    <property type="entry name" value="C-N_Hydrolase"/>
</dbReference>
<dbReference type="InterPro" id="IPR001110">
    <property type="entry name" value="UPF0012_CS"/>
</dbReference>
<evidence type="ECO:0000256" key="1">
    <source>
        <dbReference type="ARBA" id="ARBA00010613"/>
    </source>
</evidence>
<comment type="similarity">
    <text evidence="1">Belongs to the carbon-nitrogen hydrolase superfamily. NIT1/NIT2 family.</text>
</comment>
<gene>
    <name evidence="3" type="ORF">GCM10012280_08370</name>
</gene>
<sequence length="261" mass="28278">MTPLRIALYQGPEGSGTPERNLGLLDEAARDAVSRGARLLVCPEMFLSGYIIGEETDRLAEPADGPSFRRAAEIAAEHGIALVYGYPERDGDAVYNAVNVLAADGSRLTGYRKTHLFGDYDNKHFAPGATALAQADIDGVRVGVLVCYDVEFPENVRKHALNGTELLVVPTGLMRPYEIVPRTIVPARAFENQLYLAYANRCGAEGDLEYTGLSCLVGPDGIERARAGCGEELIAADVDPQFLKASRAANTYLADRRPELY</sequence>
<name>A0A917ZFW2_9ACTN</name>
<dbReference type="PANTHER" id="PTHR23088:SF27">
    <property type="entry name" value="DEAMINATED GLUTATHIONE AMIDASE"/>
    <property type="match status" value="1"/>
</dbReference>
<accession>A0A917ZFW2</accession>
<proteinExistence type="inferred from homology"/>
<reference evidence="3" key="1">
    <citation type="journal article" date="2014" name="Int. J. Syst. Evol. Microbiol.">
        <title>Complete genome sequence of Corynebacterium casei LMG S-19264T (=DSM 44701T), isolated from a smear-ripened cheese.</title>
        <authorList>
            <consortium name="US DOE Joint Genome Institute (JGI-PGF)"/>
            <person name="Walter F."/>
            <person name="Albersmeier A."/>
            <person name="Kalinowski J."/>
            <person name="Ruckert C."/>
        </authorList>
    </citation>
    <scope>NUCLEOTIDE SEQUENCE</scope>
    <source>
        <strain evidence="3">CGMCC 4.7201</strain>
    </source>
</reference>